<dbReference type="GO" id="GO:0008270">
    <property type="term" value="F:zinc ion binding"/>
    <property type="evidence" value="ECO:0007669"/>
    <property type="project" value="InterPro"/>
</dbReference>
<dbReference type="PROSITE" id="PS50048">
    <property type="entry name" value="ZN2_CY6_FUNGAL_2"/>
    <property type="match status" value="1"/>
</dbReference>
<evidence type="ECO:0000313" key="7">
    <source>
        <dbReference type="EMBL" id="SCU90540.1"/>
    </source>
</evidence>
<dbReference type="OrthoDB" id="4060227at2759"/>
<name>A0A1G4JJE2_9SACH</name>
<dbReference type="PANTHER" id="PTHR31845">
    <property type="entry name" value="FINGER DOMAIN PROTEIN, PUTATIVE-RELATED"/>
    <property type="match status" value="1"/>
</dbReference>
<keyword evidence="3" id="KW-0238">DNA-binding</keyword>
<evidence type="ECO:0000313" key="8">
    <source>
        <dbReference type="Proteomes" id="UP000191144"/>
    </source>
</evidence>
<dbReference type="GO" id="GO:0005634">
    <property type="term" value="C:nucleus"/>
    <property type="evidence" value="ECO:0007669"/>
    <property type="project" value="UniProtKB-SubCell"/>
</dbReference>
<dbReference type="SMART" id="SM00066">
    <property type="entry name" value="GAL4"/>
    <property type="match status" value="1"/>
</dbReference>
<feature type="domain" description="Zn(2)-C6 fungal-type" evidence="6">
    <location>
        <begin position="12"/>
        <end position="43"/>
    </location>
</feature>
<dbReference type="SUPFAM" id="SSF57701">
    <property type="entry name" value="Zn2/Cys6 DNA-binding domain"/>
    <property type="match status" value="1"/>
</dbReference>
<evidence type="ECO:0000256" key="5">
    <source>
        <dbReference type="ARBA" id="ARBA00023242"/>
    </source>
</evidence>
<keyword evidence="2" id="KW-0805">Transcription regulation</keyword>
<dbReference type="InterPro" id="IPR036864">
    <property type="entry name" value="Zn2-C6_fun-type_DNA-bd_sf"/>
</dbReference>
<dbReference type="PANTHER" id="PTHR31845:SF17">
    <property type="entry name" value="ZN(II)2CYS6 TRANSCRIPTION FACTOR (EUROFUNG)"/>
    <property type="match status" value="1"/>
</dbReference>
<evidence type="ECO:0000256" key="4">
    <source>
        <dbReference type="ARBA" id="ARBA00023163"/>
    </source>
</evidence>
<dbReference type="AlphaFoldDB" id="A0A1G4JJE2"/>
<dbReference type="Gene3D" id="4.10.240.10">
    <property type="entry name" value="Zn(2)-C6 fungal-type DNA-binding domain"/>
    <property type="match status" value="1"/>
</dbReference>
<dbReference type="Pfam" id="PF00172">
    <property type="entry name" value="Zn_clus"/>
    <property type="match status" value="1"/>
</dbReference>
<dbReference type="EMBL" id="LT598481">
    <property type="protein sequence ID" value="SCU90540.1"/>
    <property type="molecule type" value="Genomic_DNA"/>
</dbReference>
<keyword evidence="5" id="KW-0539">Nucleus</keyword>
<evidence type="ECO:0000256" key="2">
    <source>
        <dbReference type="ARBA" id="ARBA00023015"/>
    </source>
</evidence>
<comment type="subcellular location">
    <subcellularLocation>
        <location evidence="1">Nucleus</location>
    </subcellularLocation>
</comment>
<dbReference type="GO" id="GO:0000981">
    <property type="term" value="F:DNA-binding transcription factor activity, RNA polymerase II-specific"/>
    <property type="evidence" value="ECO:0007669"/>
    <property type="project" value="InterPro"/>
</dbReference>
<keyword evidence="4" id="KW-0804">Transcription</keyword>
<evidence type="ECO:0000256" key="1">
    <source>
        <dbReference type="ARBA" id="ARBA00004123"/>
    </source>
</evidence>
<dbReference type="GO" id="GO:0000976">
    <property type="term" value="F:transcription cis-regulatory region binding"/>
    <property type="evidence" value="ECO:0007669"/>
    <property type="project" value="TreeGrafter"/>
</dbReference>
<accession>A0A1G4JJE2</accession>
<sequence>MAHNESRKRTRPCALCKKNKVKCHYVNSLPCERCLKYGLKCQFEEQNTSVYPTGYTSSPHPVQTASKILPQPAITDVSHFVPPSDPRSVASRLNTLESALESVLSILQTSQSQQQQQAALIQQHIGQHPWWEKLRPLDVEEPGVVEPAREVNTNQESCQDLHLHKILTLTEVEELFELFSAKFAPQLFGYVLGTLDVSSLWHSSSFLLQSICTVTCLHHPLMVSKFSLLKRCFESSASRCLMTEVPAVQIEHTILALVIGALWLESGQMFISVAIQLARVHKLDQPSSISSSFRSPSLHRLWYLLYIVDGNQNLTLHKSPSIYKGSEPILQKSRDDVIASFPSPSVRKVLNANYQAHGKVVNNRQLELLNEVECRKLTVSGTSLSELRLLGQLEYHMAMESIFTNDKRYAPDANPSLEASISLLDPSKFGMHWESNLELDKWMISWTITLQNIDFQSDPWCLKSTLLYYNFARMHINTKALFAGGKAQLFNLGTTSLVDLWHSPTSNPSTDLEKAMDASYEISHSAAQSLIRLATEDNDIREIFQFLPMHVHAMLFYASLVLLNPEDPLANGPRSDRKILTGRYKTVNNLRTLLYRIPLSDSNFRKRILDTLDQLLERFAEKCLAVGTANAEDANRVRCHEIFESDDLSDHESKLRPIVAWPGTNPGHP</sequence>
<dbReference type="CDD" id="cd00067">
    <property type="entry name" value="GAL4"/>
    <property type="match status" value="1"/>
</dbReference>
<proteinExistence type="predicted"/>
<gene>
    <name evidence="7" type="ORF">LAME_0E08988G</name>
</gene>
<dbReference type="InterPro" id="IPR051089">
    <property type="entry name" value="prtT"/>
</dbReference>
<dbReference type="CDD" id="cd12148">
    <property type="entry name" value="fungal_TF_MHR"/>
    <property type="match status" value="1"/>
</dbReference>
<dbReference type="PROSITE" id="PS00463">
    <property type="entry name" value="ZN2_CY6_FUNGAL_1"/>
    <property type="match status" value="1"/>
</dbReference>
<dbReference type="InterPro" id="IPR001138">
    <property type="entry name" value="Zn2Cys6_DnaBD"/>
</dbReference>
<keyword evidence="8" id="KW-1185">Reference proteome</keyword>
<dbReference type="Proteomes" id="UP000191144">
    <property type="component" value="Chromosome E"/>
</dbReference>
<organism evidence="7 8">
    <name type="scientific">Lachancea meyersii CBS 8951</name>
    <dbReference type="NCBI Taxonomy" id="1266667"/>
    <lineage>
        <taxon>Eukaryota</taxon>
        <taxon>Fungi</taxon>
        <taxon>Dikarya</taxon>
        <taxon>Ascomycota</taxon>
        <taxon>Saccharomycotina</taxon>
        <taxon>Saccharomycetes</taxon>
        <taxon>Saccharomycetales</taxon>
        <taxon>Saccharomycetaceae</taxon>
        <taxon>Lachancea</taxon>
    </lineage>
</organism>
<evidence type="ECO:0000259" key="6">
    <source>
        <dbReference type="PROSITE" id="PS50048"/>
    </source>
</evidence>
<evidence type="ECO:0000256" key="3">
    <source>
        <dbReference type="ARBA" id="ARBA00023125"/>
    </source>
</evidence>
<protein>
    <submittedName>
        <fullName evidence="7">LAME_0E08988g1_1</fullName>
    </submittedName>
</protein>
<reference evidence="8" key="1">
    <citation type="submission" date="2016-03" db="EMBL/GenBank/DDBJ databases">
        <authorList>
            <person name="Devillers Hugo."/>
        </authorList>
    </citation>
    <scope>NUCLEOTIDE SEQUENCE [LARGE SCALE GENOMIC DNA]</scope>
</reference>